<gene>
    <name evidence="1" type="ORF">BWI95_05425</name>
</gene>
<dbReference type="Pfam" id="PF07081">
    <property type="entry name" value="DUF1349"/>
    <property type="match status" value="1"/>
</dbReference>
<accession>A0A807LA07</accession>
<protein>
    <recommendedName>
        <fullName evidence="3">DUF1349 domain-containing protein</fullName>
    </recommendedName>
</protein>
<dbReference type="InterPro" id="IPR009784">
    <property type="entry name" value="DUF1349"/>
</dbReference>
<dbReference type="PANTHER" id="PTHR35332:SF2">
    <property type="entry name" value="REGULATION OF ENOLASE PROTEIN 1"/>
    <property type="match status" value="1"/>
</dbReference>
<dbReference type="Gene3D" id="2.60.120.200">
    <property type="match status" value="1"/>
</dbReference>
<evidence type="ECO:0000313" key="1">
    <source>
        <dbReference type="EMBL" id="APZ04534.1"/>
    </source>
</evidence>
<evidence type="ECO:0000313" key="2">
    <source>
        <dbReference type="Proteomes" id="UP000187148"/>
    </source>
</evidence>
<evidence type="ECO:0008006" key="3">
    <source>
        <dbReference type="Google" id="ProtNLM"/>
    </source>
</evidence>
<dbReference type="SUPFAM" id="SSF49899">
    <property type="entry name" value="Concanavalin A-like lectins/glucanases"/>
    <property type="match status" value="1"/>
</dbReference>
<proteinExistence type="predicted"/>
<reference evidence="1 2" key="1">
    <citation type="submission" date="2017-01" db="EMBL/GenBank/DDBJ databases">
        <authorList>
            <person name="Cao J.-M."/>
        </authorList>
    </citation>
    <scope>NUCLEOTIDE SEQUENCE [LARGE SCALE GENOMIC DNA]</scope>
    <source>
        <strain evidence="1 2">888-76</strain>
    </source>
</reference>
<dbReference type="AlphaFoldDB" id="A0A807LA07"/>
<dbReference type="KEGG" id="kco:BWI95_05425"/>
<dbReference type="InterPro" id="IPR015987">
    <property type="entry name" value="UCP022704"/>
</dbReference>
<dbReference type="PIRSF" id="PIRSF022704">
    <property type="entry name" value="UCP022704"/>
    <property type="match status" value="1"/>
</dbReference>
<dbReference type="InterPro" id="IPR013320">
    <property type="entry name" value="ConA-like_dom_sf"/>
</dbReference>
<sequence>MRLPVTPIESFTSEEGLWINKPAHVTQTEEQLLMRTGANTDFWVKTWYGFERHSGHAFGFMLEGEFTLEVKIAAAFEQLYDQAGIFIEASETQWVKSGIEYNDGAPAIGCVVTQGLSDWSTGVFPGDAREFWMRATLEKQALRLQYSTDGKTWPLLRLFPWQDSGQRFVGVMCCSPEREGLDVRFEQLRITRPLGKTLHDLS</sequence>
<dbReference type="PANTHER" id="PTHR35332">
    <property type="entry name" value="REGULATION OF ENOLASE PROTEIN 1"/>
    <property type="match status" value="1"/>
</dbReference>
<dbReference type="Proteomes" id="UP000187148">
    <property type="component" value="Chromosome"/>
</dbReference>
<keyword evidence="2" id="KW-1185">Reference proteome</keyword>
<dbReference type="EMBL" id="CP019445">
    <property type="protein sequence ID" value="APZ04534.1"/>
    <property type="molecule type" value="Genomic_DNA"/>
</dbReference>
<name>A0A807LA07_9ENTR</name>
<organism evidence="1 2">
    <name type="scientific">Kosakonia cowanii JCM 10956 = DSM 18146</name>
    <dbReference type="NCBI Taxonomy" id="1300165"/>
    <lineage>
        <taxon>Bacteria</taxon>
        <taxon>Pseudomonadati</taxon>
        <taxon>Pseudomonadota</taxon>
        <taxon>Gammaproteobacteria</taxon>
        <taxon>Enterobacterales</taxon>
        <taxon>Enterobacteriaceae</taxon>
        <taxon>Kosakonia</taxon>
    </lineage>
</organism>